<comment type="caution">
    <text evidence="2">The sequence shown here is derived from an EMBL/GenBank/DDBJ whole genome shotgun (WGS) entry which is preliminary data.</text>
</comment>
<evidence type="ECO:0000313" key="3">
    <source>
        <dbReference type="Proteomes" id="UP001629367"/>
    </source>
</evidence>
<gene>
    <name evidence="2" type="ORF">PQQ68_13255</name>
</gene>
<proteinExistence type="predicted"/>
<dbReference type="EMBL" id="JAQQBZ010000007">
    <property type="protein sequence ID" value="MFM0593988.1"/>
    <property type="molecule type" value="Genomic_DNA"/>
</dbReference>
<keyword evidence="3" id="KW-1185">Reference proteome</keyword>
<dbReference type="RefSeq" id="WP_408212443.1">
    <property type="nucleotide sequence ID" value="NZ_JAQQBZ010000007.1"/>
</dbReference>
<sequence length="133" mass="14085">MLRRLAILATVLFATAAHASGNLTVDLDRSGQLFIDHQAVGVPVGTPLNVDDCTATFADVTKNGPCVVMTDAQTGHVVGQTLTDPTGETLTVQTDALIVRGLVVGETFTVRDARTQRVRIDLRPDHGVTVHNG</sequence>
<organism evidence="2 3">
    <name type="scientific">Paraburkholderia dilworthii</name>
    <dbReference type="NCBI Taxonomy" id="948106"/>
    <lineage>
        <taxon>Bacteria</taxon>
        <taxon>Pseudomonadati</taxon>
        <taxon>Pseudomonadota</taxon>
        <taxon>Betaproteobacteria</taxon>
        <taxon>Burkholderiales</taxon>
        <taxon>Burkholderiaceae</taxon>
        <taxon>Paraburkholderia</taxon>
    </lineage>
</organism>
<evidence type="ECO:0000313" key="2">
    <source>
        <dbReference type="EMBL" id="MFM0593988.1"/>
    </source>
</evidence>
<feature type="chain" id="PRO_5046835326" description="DUF5666 domain-containing protein" evidence="1">
    <location>
        <begin position="20"/>
        <end position="133"/>
    </location>
</feature>
<name>A0ABW9D766_9BURK</name>
<evidence type="ECO:0008006" key="4">
    <source>
        <dbReference type="Google" id="ProtNLM"/>
    </source>
</evidence>
<evidence type="ECO:0000256" key="1">
    <source>
        <dbReference type="SAM" id="SignalP"/>
    </source>
</evidence>
<keyword evidence="1" id="KW-0732">Signal</keyword>
<accession>A0ABW9D766</accession>
<protein>
    <recommendedName>
        <fullName evidence="4">DUF5666 domain-containing protein</fullName>
    </recommendedName>
</protein>
<dbReference type="Proteomes" id="UP001629367">
    <property type="component" value="Unassembled WGS sequence"/>
</dbReference>
<reference evidence="2 3" key="1">
    <citation type="journal article" date="2024" name="Chem. Sci.">
        <title>Discovery of megapolipeptins by genome mining of a Burkholderiales bacteria collection.</title>
        <authorList>
            <person name="Paulo B.S."/>
            <person name="Recchia M.J.J."/>
            <person name="Lee S."/>
            <person name="Fergusson C.H."/>
            <person name="Romanowski S.B."/>
            <person name="Hernandez A."/>
            <person name="Krull N."/>
            <person name="Liu D.Y."/>
            <person name="Cavanagh H."/>
            <person name="Bos A."/>
            <person name="Gray C.A."/>
            <person name="Murphy B.T."/>
            <person name="Linington R.G."/>
            <person name="Eustaquio A.S."/>
        </authorList>
    </citation>
    <scope>NUCLEOTIDE SEQUENCE [LARGE SCALE GENOMIC DNA]</scope>
    <source>
        <strain evidence="2 3">RL17-335-BIF-A</strain>
    </source>
</reference>
<feature type="signal peptide" evidence="1">
    <location>
        <begin position="1"/>
        <end position="19"/>
    </location>
</feature>